<keyword evidence="1" id="KW-0732">Signal</keyword>
<sequence length="76" mass="8852">MTMLLISLSSSRWLMLTTMTKVGKVDLTPIETTHHMENLLHLYFTIVIEFSNGNFLRLSMLVDDETIDRLIRQLVN</sequence>
<evidence type="ECO:0000313" key="3">
    <source>
        <dbReference type="Proteomes" id="UP000790347"/>
    </source>
</evidence>
<feature type="chain" id="PRO_5037894817" evidence="1">
    <location>
        <begin position="20"/>
        <end position="76"/>
    </location>
</feature>
<dbReference type="AlphaFoldDB" id="A0A922HUX0"/>
<name>A0A922HUX0_DERFA</name>
<dbReference type="EMBL" id="ASGP02000004">
    <property type="protein sequence ID" value="KAH9510914.1"/>
    <property type="molecule type" value="Genomic_DNA"/>
</dbReference>
<accession>A0A922HUX0</accession>
<evidence type="ECO:0000256" key="1">
    <source>
        <dbReference type="SAM" id="SignalP"/>
    </source>
</evidence>
<protein>
    <submittedName>
        <fullName evidence="2">Uncharacterized protein</fullName>
    </submittedName>
</protein>
<keyword evidence="3" id="KW-1185">Reference proteome</keyword>
<comment type="caution">
    <text evidence="2">The sequence shown here is derived from an EMBL/GenBank/DDBJ whole genome shotgun (WGS) entry which is preliminary data.</text>
</comment>
<evidence type="ECO:0000313" key="2">
    <source>
        <dbReference type="EMBL" id="KAH9510914.1"/>
    </source>
</evidence>
<reference evidence="2" key="2">
    <citation type="journal article" date="2022" name="Res Sq">
        <title>Comparative Genomics Reveals Insights into the Divergent Evolution of Astigmatic Mites and Household Pest Adaptations.</title>
        <authorList>
            <person name="Xiong Q."/>
            <person name="Wan A.T.-Y."/>
            <person name="Liu X.-Y."/>
            <person name="Fung C.S.-H."/>
            <person name="Xiao X."/>
            <person name="Malainual N."/>
            <person name="Hou J."/>
            <person name="Wang L."/>
            <person name="Wang M."/>
            <person name="Yang K."/>
            <person name="Cui Y."/>
            <person name="Leung E."/>
            <person name="Nong W."/>
            <person name="Shin S.-K."/>
            <person name="Au S."/>
            <person name="Jeong K.Y."/>
            <person name="Chew F.T."/>
            <person name="Hui J."/>
            <person name="Leung T.F."/>
            <person name="Tungtrongchitr A."/>
            <person name="Zhong N."/>
            <person name="Liu Z."/>
            <person name="Tsui S."/>
        </authorList>
    </citation>
    <scope>NUCLEOTIDE SEQUENCE</scope>
    <source>
        <strain evidence="2">Derf</strain>
        <tissue evidence="2">Whole organism</tissue>
    </source>
</reference>
<dbReference type="Proteomes" id="UP000790347">
    <property type="component" value="Unassembled WGS sequence"/>
</dbReference>
<reference evidence="2" key="1">
    <citation type="submission" date="2013-05" db="EMBL/GenBank/DDBJ databases">
        <authorList>
            <person name="Yim A.K.Y."/>
            <person name="Chan T.F."/>
            <person name="Ji K.M."/>
            <person name="Liu X.Y."/>
            <person name="Zhou J.W."/>
            <person name="Li R.Q."/>
            <person name="Yang K.Y."/>
            <person name="Li J."/>
            <person name="Li M."/>
            <person name="Law P.T.W."/>
            <person name="Wu Y.L."/>
            <person name="Cai Z.L."/>
            <person name="Qin H."/>
            <person name="Bao Y."/>
            <person name="Leung R.K.K."/>
            <person name="Ng P.K.S."/>
            <person name="Zou J."/>
            <person name="Zhong X.J."/>
            <person name="Ran P.X."/>
            <person name="Zhong N.S."/>
            <person name="Liu Z.G."/>
            <person name="Tsui S.K.W."/>
        </authorList>
    </citation>
    <scope>NUCLEOTIDE SEQUENCE</scope>
    <source>
        <strain evidence="2">Derf</strain>
        <tissue evidence="2">Whole organism</tissue>
    </source>
</reference>
<proteinExistence type="predicted"/>
<feature type="signal peptide" evidence="1">
    <location>
        <begin position="1"/>
        <end position="19"/>
    </location>
</feature>
<gene>
    <name evidence="2" type="ORF">DERF_009404</name>
</gene>
<organism evidence="2 3">
    <name type="scientific">Dermatophagoides farinae</name>
    <name type="common">American house dust mite</name>
    <dbReference type="NCBI Taxonomy" id="6954"/>
    <lineage>
        <taxon>Eukaryota</taxon>
        <taxon>Metazoa</taxon>
        <taxon>Ecdysozoa</taxon>
        <taxon>Arthropoda</taxon>
        <taxon>Chelicerata</taxon>
        <taxon>Arachnida</taxon>
        <taxon>Acari</taxon>
        <taxon>Acariformes</taxon>
        <taxon>Sarcoptiformes</taxon>
        <taxon>Astigmata</taxon>
        <taxon>Psoroptidia</taxon>
        <taxon>Analgoidea</taxon>
        <taxon>Pyroglyphidae</taxon>
        <taxon>Dermatophagoidinae</taxon>
        <taxon>Dermatophagoides</taxon>
    </lineage>
</organism>